<dbReference type="InterPro" id="IPR000136">
    <property type="entry name" value="Oleosin"/>
</dbReference>
<feature type="transmembrane region" description="Helical" evidence="10">
    <location>
        <begin position="73"/>
        <end position="94"/>
    </location>
</feature>
<dbReference type="RefSeq" id="XP_022954528.1">
    <property type="nucleotide sequence ID" value="XM_023098760.1"/>
</dbReference>
<evidence type="ECO:0000256" key="8">
    <source>
        <dbReference type="ARBA" id="ARBA00023136"/>
    </source>
</evidence>
<evidence type="ECO:0000256" key="1">
    <source>
        <dbReference type="ARBA" id="ARBA00002582"/>
    </source>
</evidence>
<evidence type="ECO:0000256" key="9">
    <source>
        <dbReference type="SAM" id="MobiDB-lite"/>
    </source>
</evidence>
<feature type="region of interest" description="Disordered" evidence="9">
    <location>
        <begin position="115"/>
        <end position="194"/>
    </location>
</feature>
<evidence type="ECO:0000256" key="5">
    <source>
        <dbReference type="ARBA" id="ARBA00022677"/>
    </source>
</evidence>
<sequence>MADSQLRRPTASPSDDPPSTTQLFPLLLTLLPLAAFLLFLAGISFIGTVVGLAVVSPLFVIFSPILVPAAVVIALAVAGFLTSGAFGVTALSSLSWMANILRRSGDTLQLQQGKQWVRETASHEEVQTKTEEVGPAQEGGRTAQGGQAQAKGTDKNGAAQEESKAQESGKAQEESKAQESGKAQEGEKAQGGKE</sequence>
<name>A0A6J1GR52_CUCMO</name>
<dbReference type="KEGG" id="cmos:111456769"/>
<protein>
    <submittedName>
        <fullName evidence="12 13">Oleosin 16.4 kDa-like</fullName>
    </submittedName>
</protein>
<evidence type="ECO:0000313" key="11">
    <source>
        <dbReference type="Proteomes" id="UP000504609"/>
    </source>
</evidence>
<evidence type="ECO:0000313" key="12">
    <source>
        <dbReference type="RefSeq" id="XP_022954526.1"/>
    </source>
</evidence>
<comment type="subcellular location">
    <subcellularLocation>
        <location evidence="3">Lipid droplet</location>
    </subcellularLocation>
    <subcellularLocation>
        <location evidence="2">Membrane</location>
        <topology evidence="2">Multi-pass membrane protein</topology>
    </subcellularLocation>
</comment>
<gene>
    <name evidence="12" type="primary">LOC111456769</name>
    <name evidence="13" type="synonym">LOC111456771</name>
</gene>
<dbReference type="AlphaFoldDB" id="A0A6J1GR52"/>
<comment type="similarity">
    <text evidence="4">Belongs to the oleosin family.</text>
</comment>
<keyword evidence="6 10" id="KW-0812">Transmembrane</keyword>
<dbReference type="KEGG" id="cmos:111456771"/>
<keyword evidence="5" id="KW-0551">Lipid droplet</keyword>
<dbReference type="PANTHER" id="PTHR33203:SF44">
    <property type="entry name" value="OLEOSIN 20.3 KDA"/>
    <property type="match status" value="1"/>
</dbReference>
<feature type="compositionally biased region" description="Basic and acidic residues" evidence="9">
    <location>
        <begin position="161"/>
        <end position="194"/>
    </location>
</feature>
<proteinExistence type="inferred from homology"/>
<evidence type="ECO:0000256" key="6">
    <source>
        <dbReference type="ARBA" id="ARBA00022692"/>
    </source>
</evidence>
<evidence type="ECO:0000256" key="7">
    <source>
        <dbReference type="ARBA" id="ARBA00022989"/>
    </source>
</evidence>
<dbReference type="GO" id="GO:0019915">
    <property type="term" value="P:lipid storage"/>
    <property type="evidence" value="ECO:0007669"/>
    <property type="project" value="TreeGrafter"/>
</dbReference>
<comment type="function">
    <text evidence="1">May have a structural role to stabilize the lipid body during desiccation of the seed by preventing coalescence of the oil. Probably interacts with both lipid and phospholipid moieties of lipid bodies. May also provide recognition signals for specific lipase anchorage in lipolysis during seedling growth.</text>
</comment>
<feature type="compositionally biased region" description="Low complexity" evidence="9">
    <location>
        <begin position="136"/>
        <end position="150"/>
    </location>
</feature>
<feature type="transmembrane region" description="Helical" evidence="10">
    <location>
        <begin position="23"/>
        <end position="42"/>
    </location>
</feature>
<reference evidence="12 13" key="1">
    <citation type="submission" date="2025-04" db="UniProtKB">
        <authorList>
            <consortium name="RefSeq"/>
        </authorList>
    </citation>
    <scope>IDENTIFICATION</scope>
    <source>
        <tissue evidence="12 13">Young leaves</tissue>
    </source>
</reference>
<evidence type="ECO:0000256" key="3">
    <source>
        <dbReference type="ARBA" id="ARBA00004502"/>
    </source>
</evidence>
<feature type="compositionally biased region" description="Basic and acidic residues" evidence="9">
    <location>
        <begin position="116"/>
        <end position="132"/>
    </location>
</feature>
<evidence type="ECO:0000256" key="4">
    <source>
        <dbReference type="ARBA" id="ARBA00010858"/>
    </source>
</evidence>
<dbReference type="PANTHER" id="PTHR33203">
    <property type="entry name" value="OLEOSIN"/>
    <property type="match status" value="1"/>
</dbReference>
<evidence type="ECO:0000313" key="13">
    <source>
        <dbReference type="RefSeq" id="XP_022954528.1"/>
    </source>
</evidence>
<dbReference type="GO" id="GO:0010344">
    <property type="term" value="P:seed oilbody biogenesis"/>
    <property type="evidence" value="ECO:0007669"/>
    <property type="project" value="TreeGrafter"/>
</dbReference>
<dbReference type="GO" id="GO:0012511">
    <property type="term" value="C:monolayer-surrounded lipid storage body"/>
    <property type="evidence" value="ECO:0007669"/>
    <property type="project" value="InterPro"/>
</dbReference>
<dbReference type="GeneID" id="111456769"/>
<dbReference type="RefSeq" id="XP_022954526.1">
    <property type="nucleotide sequence ID" value="XM_023098758.1"/>
</dbReference>
<keyword evidence="7 10" id="KW-1133">Transmembrane helix</keyword>
<dbReference type="Proteomes" id="UP000504609">
    <property type="component" value="Unplaced"/>
</dbReference>
<keyword evidence="11" id="KW-1185">Reference proteome</keyword>
<feature type="transmembrane region" description="Helical" evidence="10">
    <location>
        <begin position="49"/>
        <end position="67"/>
    </location>
</feature>
<evidence type="ECO:0000256" key="2">
    <source>
        <dbReference type="ARBA" id="ARBA00004141"/>
    </source>
</evidence>
<dbReference type="Pfam" id="PF01277">
    <property type="entry name" value="Oleosin"/>
    <property type="match status" value="1"/>
</dbReference>
<organism evidence="11 12">
    <name type="scientific">Cucurbita moschata</name>
    <name type="common">Winter crookneck squash</name>
    <name type="synonym">Cucurbita pepo var. moschata</name>
    <dbReference type="NCBI Taxonomy" id="3662"/>
    <lineage>
        <taxon>Eukaryota</taxon>
        <taxon>Viridiplantae</taxon>
        <taxon>Streptophyta</taxon>
        <taxon>Embryophyta</taxon>
        <taxon>Tracheophyta</taxon>
        <taxon>Spermatophyta</taxon>
        <taxon>Magnoliopsida</taxon>
        <taxon>eudicotyledons</taxon>
        <taxon>Gunneridae</taxon>
        <taxon>Pentapetalae</taxon>
        <taxon>rosids</taxon>
        <taxon>fabids</taxon>
        <taxon>Cucurbitales</taxon>
        <taxon>Cucurbitaceae</taxon>
        <taxon>Cucurbiteae</taxon>
        <taxon>Cucurbita</taxon>
    </lineage>
</organism>
<evidence type="ECO:0000256" key="10">
    <source>
        <dbReference type="SAM" id="Phobius"/>
    </source>
</evidence>
<dbReference type="GO" id="GO:0016020">
    <property type="term" value="C:membrane"/>
    <property type="evidence" value="ECO:0007669"/>
    <property type="project" value="UniProtKB-SubCell"/>
</dbReference>
<accession>A0A6J1GR52</accession>
<keyword evidence="8 10" id="KW-0472">Membrane</keyword>
<dbReference type="GO" id="GO:0050826">
    <property type="term" value="P:response to freezing"/>
    <property type="evidence" value="ECO:0007669"/>
    <property type="project" value="TreeGrafter"/>
</dbReference>